<reference evidence="2" key="1">
    <citation type="journal article" date="2010" name="Environ. Microbiol.">
        <title>The genome of Syntrophomonas wolfei: new insights into syntrophic metabolism and biohydrogen production.</title>
        <authorList>
            <person name="Sieber J.R."/>
            <person name="Sims D.R."/>
            <person name="Han C."/>
            <person name="Kim E."/>
            <person name="Lykidis A."/>
            <person name="Lapidus A.L."/>
            <person name="McDonnald E."/>
            <person name="Rohlin L."/>
            <person name="Culley D.E."/>
            <person name="Gunsalus R."/>
            <person name="McInerney M.J."/>
        </authorList>
    </citation>
    <scope>NUCLEOTIDE SEQUENCE [LARGE SCALE GENOMIC DNA]</scope>
    <source>
        <strain evidence="2">DSM 2245B / Goettingen</strain>
    </source>
</reference>
<dbReference type="Proteomes" id="UP000001968">
    <property type="component" value="Chromosome"/>
</dbReference>
<sequence>MNLAFDKIALLLEKRLGNFPRDFKDFAPVIPARTRLTGAMTVELCTMVLKMAVENSQSDKILIKQQHIKAALEEIEPANRQIVVGFTA</sequence>
<accession>Q0AVX0</accession>
<dbReference type="KEGG" id="swo:Swol_1836"/>
<evidence type="ECO:0000313" key="2">
    <source>
        <dbReference type="Proteomes" id="UP000001968"/>
    </source>
</evidence>
<dbReference type="AlphaFoldDB" id="Q0AVX0"/>
<gene>
    <name evidence="1" type="ordered locus">Swol_1836</name>
</gene>
<evidence type="ECO:0000313" key="1">
    <source>
        <dbReference type="EMBL" id="ABI69134.1"/>
    </source>
</evidence>
<dbReference type="EMBL" id="CP000448">
    <property type="protein sequence ID" value="ABI69134.1"/>
    <property type="molecule type" value="Genomic_DNA"/>
</dbReference>
<keyword evidence="2" id="KW-1185">Reference proteome</keyword>
<name>Q0AVX0_SYNWW</name>
<organism evidence="1 2">
    <name type="scientific">Syntrophomonas wolfei subsp. wolfei (strain DSM 2245B / Goettingen)</name>
    <dbReference type="NCBI Taxonomy" id="335541"/>
    <lineage>
        <taxon>Bacteria</taxon>
        <taxon>Bacillati</taxon>
        <taxon>Bacillota</taxon>
        <taxon>Clostridia</taxon>
        <taxon>Eubacteriales</taxon>
        <taxon>Syntrophomonadaceae</taxon>
        <taxon>Syntrophomonas</taxon>
    </lineage>
</organism>
<proteinExistence type="predicted"/>
<dbReference type="HOGENOM" id="CLU_2467943_0_0_9"/>
<protein>
    <submittedName>
        <fullName evidence="1">Uncharacterized protein</fullName>
    </submittedName>
</protein>